<dbReference type="Pfam" id="PF20154">
    <property type="entry name" value="LNT_N"/>
    <property type="match status" value="1"/>
</dbReference>
<feature type="transmembrane region" description="Helical" evidence="1">
    <location>
        <begin position="73"/>
        <end position="91"/>
    </location>
</feature>
<name>A0A1G4RBE5_9CAUL</name>
<feature type="transmembrane region" description="Helical" evidence="1">
    <location>
        <begin position="25"/>
        <end position="40"/>
    </location>
</feature>
<feature type="domain" description="Apolipoprotein N-acyltransferase N-terminal" evidence="2">
    <location>
        <begin position="11"/>
        <end position="160"/>
    </location>
</feature>
<organism evidence="3 4">
    <name type="scientific">Asticcacaulis taihuensis</name>
    <dbReference type="NCBI Taxonomy" id="260084"/>
    <lineage>
        <taxon>Bacteria</taxon>
        <taxon>Pseudomonadati</taxon>
        <taxon>Pseudomonadota</taxon>
        <taxon>Alphaproteobacteria</taxon>
        <taxon>Caulobacterales</taxon>
        <taxon>Caulobacteraceae</taxon>
        <taxon>Asticcacaulis</taxon>
    </lineage>
</organism>
<evidence type="ECO:0000313" key="4">
    <source>
        <dbReference type="Proteomes" id="UP000199150"/>
    </source>
</evidence>
<proteinExistence type="predicted"/>
<feature type="transmembrane region" description="Helical" evidence="1">
    <location>
        <begin position="103"/>
        <end position="122"/>
    </location>
</feature>
<accession>A0A1G4RBE5</accession>
<reference evidence="4" key="1">
    <citation type="submission" date="2016-10" db="EMBL/GenBank/DDBJ databases">
        <authorList>
            <person name="Varghese N."/>
            <person name="Submissions S."/>
        </authorList>
    </citation>
    <scope>NUCLEOTIDE SEQUENCE [LARGE SCALE GENOMIC DNA]</scope>
    <source>
        <strain evidence="4">CGMCC 1.3431</strain>
    </source>
</reference>
<evidence type="ECO:0000259" key="2">
    <source>
        <dbReference type="Pfam" id="PF20154"/>
    </source>
</evidence>
<dbReference type="RefSeq" id="WP_090646558.1">
    <property type="nucleotide sequence ID" value="NZ_CBCRYE010000004.1"/>
</dbReference>
<dbReference type="InterPro" id="IPR036526">
    <property type="entry name" value="C-N_Hydrolase_sf"/>
</dbReference>
<keyword evidence="4" id="KW-1185">Reference proteome</keyword>
<dbReference type="Proteomes" id="UP000199150">
    <property type="component" value="Unassembled WGS sequence"/>
</dbReference>
<dbReference type="OrthoDB" id="9811121at2"/>
<keyword evidence="1" id="KW-0812">Transmembrane</keyword>
<keyword evidence="3" id="KW-0808">Transferase</keyword>
<dbReference type="PANTHER" id="PTHR38686:SF1">
    <property type="entry name" value="APOLIPOPROTEIN N-ACYLTRANSFERASE"/>
    <property type="match status" value="1"/>
</dbReference>
<feature type="transmembrane region" description="Helical" evidence="1">
    <location>
        <begin position="47"/>
        <end position="67"/>
    </location>
</feature>
<dbReference type="InterPro" id="IPR004563">
    <property type="entry name" value="Apolipo_AcylTrfase"/>
</dbReference>
<keyword evidence="3" id="KW-0449">Lipoprotein</keyword>
<dbReference type="STRING" id="260084.SAMN02927928_1755"/>
<dbReference type="GO" id="GO:0042158">
    <property type="term" value="P:lipoprotein biosynthetic process"/>
    <property type="evidence" value="ECO:0007669"/>
    <property type="project" value="InterPro"/>
</dbReference>
<protein>
    <submittedName>
        <fullName evidence="3">Apolipoprotein N-acyltransferase</fullName>
    </submittedName>
</protein>
<gene>
    <name evidence="3" type="ORF">SAMN02927928_1755</name>
</gene>
<evidence type="ECO:0000256" key="1">
    <source>
        <dbReference type="SAM" id="Phobius"/>
    </source>
</evidence>
<keyword evidence="3" id="KW-0012">Acyltransferase</keyword>
<dbReference type="Gene3D" id="3.60.110.10">
    <property type="entry name" value="Carbon-nitrogen hydrolase"/>
    <property type="match status" value="1"/>
</dbReference>
<dbReference type="PANTHER" id="PTHR38686">
    <property type="entry name" value="APOLIPOPROTEIN N-ACYLTRANSFERASE"/>
    <property type="match status" value="1"/>
</dbReference>
<dbReference type="AlphaFoldDB" id="A0A1G4RBE5"/>
<feature type="transmembrane region" description="Helical" evidence="1">
    <location>
        <begin position="425"/>
        <end position="443"/>
    </location>
</feature>
<dbReference type="GO" id="GO:0016410">
    <property type="term" value="F:N-acyltransferase activity"/>
    <property type="evidence" value="ECO:0007669"/>
    <property type="project" value="InterPro"/>
</dbReference>
<keyword evidence="1" id="KW-1133">Transmembrane helix</keyword>
<feature type="transmembrane region" description="Helical" evidence="1">
    <location>
        <begin position="174"/>
        <end position="193"/>
    </location>
</feature>
<feature type="transmembrane region" description="Helical" evidence="1">
    <location>
        <begin position="142"/>
        <end position="167"/>
    </location>
</feature>
<keyword evidence="1" id="KW-0472">Membrane</keyword>
<dbReference type="GO" id="GO:0016020">
    <property type="term" value="C:membrane"/>
    <property type="evidence" value="ECO:0007669"/>
    <property type="project" value="InterPro"/>
</dbReference>
<sequence>MKWGIGAALLSGALLAVSRDTGQFGWLVLVAPVPLLVFALRAPKAFLVFGLAFIAGLIGEAGPIWFYGRVLPLIYGLAVYQALVFALVVVFMRGLYHRLSPAAAVIGFAAMTAAIEYLYGLVSPNGSFGALGYTLVDVLPLLQTASLAGIAGLSFLAAVIPAGLAVLCLKPRDMATLAAWGVPVVLALVYGFWQLAQPPGPSVKIALLSDDRYAGRIYDHPEANGEIAAAFNAQIMQAAAQKPAAIVLPEKMLAAGTQLTSNSVIVAGLHGPVKGGRLNIAALYEGANTRFYLKKRMVPGLEAEYRPGHAELATDIGGQPGGIAICKDMDFASDLRLYGKRDVALMLVPAWDFDRDRYLHGRMAVVRGVENGFSLARSASQGLMTLSDSKGRIIAEKRTIKGPSMLVGDLPTGKGHTLYSRISDVFAQIMVVMWLGLLGLLMWRRKT</sequence>
<dbReference type="InterPro" id="IPR045378">
    <property type="entry name" value="LNT_N"/>
</dbReference>
<evidence type="ECO:0000313" key="3">
    <source>
        <dbReference type="EMBL" id="SCW54174.1"/>
    </source>
</evidence>
<dbReference type="EMBL" id="FMTS01000002">
    <property type="protein sequence ID" value="SCW54174.1"/>
    <property type="molecule type" value="Genomic_DNA"/>
</dbReference>
<dbReference type="SUPFAM" id="SSF56317">
    <property type="entry name" value="Carbon-nitrogen hydrolase"/>
    <property type="match status" value="1"/>
</dbReference>